<dbReference type="Proteomes" id="UP000596063">
    <property type="component" value="Chromosome"/>
</dbReference>
<dbReference type="UniPathway" id="UPA00035">
    <property type="reaction ID" value="UER00042"/>
</dbReference>
<dbReference type="FunFam" id="3.20.20.70:FF:000075">
    <property type="entry name" value="Tryptophan biosynthesis protein TRP1"/>
    <property type="match status" value="1"/>
</dbReference>
<dbReference type="Gene3D" id="3.20.20.70">
    <property type="entry name" value="Aldolase class I"/>
    <property type="match status" value="1"/>
</dbReference>
<sequence>MHRTRVKICGITCVEDALIAADAGADALGFVFYPPSPRAVSPEAAAEIVAQLPPFVTCVGLFVDAERDDIMKIAERCHLDLLQLHGKETPAFCQSLGRPYIKALRMRDDADVAAVAASYPAARGLLLDSYKPGVPGGTGETFEWQRIPPQLAAQTVLAGGLRPDNVARAIAQVKPYGVDVSGGVEARPGRKNAEAVRQFIRAVAQADQSYPGSLEVEK</sequence>
<dbReference type="RefSeq" id="WP_198568270.1">
    <property type="nucleotide sequence ID" value="NZ_CP066167.1"/>
</dbReference>
<dbReference type="GO" id="GO:0000162">
    <property type="term" value="P:L-tryptophan biosynthetic process"/>
    <property type="evidence" value="ECO:0007669"/>
    <property type="project" value="UniProtKB-UniRule"/>
</dbReference>
<keyword evidence="9 10" id="KW-0413">Isomerase</keyword>
<keyword evidence="13" id="KW-1185">Reference proteome</keyword>
<comment type="catalytic activity">
    <reaction evidence="1 10">
        <text>N-(5-phospho-beta-D-ribosyl)anthranilate = 1-(2-carboxyphenylamino)-1-deoxy-D-ribulose 5-phosphate</text>
        <dbReference type="Rhea" id="RHEA:21540"/>
        <dbReference type="ChEBI" id="CHEBI:18277"/>
        <dbReference type="ChEBI" id="CHEBI:58613"/>
        <dbReference type="EC" id="5.3.1.24"/>
    </reaction>
</comment>
<evidence type="ECO:0000256" key="4">
    <source>
        <dbReference type="ARBA" id="ARBA00012572"/>
    </source>
</evidence>
<evidence type="ECO:0000256" key="5">
    <source>
        <dbReference type="ARBA" id="ARBA00022272"/>
    </source>
</evidence>
<evidence type="ECO:0000313" key="13">
    <source>
        <dbReference type="Proteomes" id="UP000596063"/>
    </source>
</evidence>
<evidence type="ECO:0000313" key="12">
    <source>
        <dbReference type="EMBL" id="QQD16769.1"/>
    </source>
</evidence>
<reference evidence="12 13" key="1">
    <citation type="submission" date="2020-12" db="EMBL/GenBank/DDBJ databases">
        <authorList>
            <person name="Shan Y."/>
        </authorList>
    </citation>
    <scope>NUCLEOTIDE SEQUENCE [LARGE SCALE GENOMIC DNA]</scope>
    <source>
        <strain evidence="13">csc3.9</strain>
    </source>
</reference>
<evidence type="ECO:0000256" key="7">
    <source>
        <dbReference type="ARBA" id="ARBA00022822"/>
    </source>
</evidence>
<dbReference type="HAMAP" id="MF_00135">
    <property type="entry name" value="PRAI"/>
    <property type="match status" value="1"/>
</dbReference>
<dbReference type="PANTHER" id="PTHR42894:SF1">
    <property type="entry name" value="N-(5'-PHOSPHORIBOSYL)ANTHRANILATE ISOMERASE"/>
    <property type="match status" value="1"/>
</dbReference>
<evidence type="ECO:0000256" key="9">
    <source>
        <dbReference type="ARBA" id="ARBA00023235"/>
    </source>
</evidence>
<dbReference type="InterPro" id="IPR044643">
    <property type="entry name" value="TrpF_fam"/>
</dbReference>
<dbReference type="EC" id="5.3.1.24" evidence="4 10"/>
<dbReference type="SUPFAM" id="SSF51366">
    <property type="entry name" value="Ribulose-phoshate binding barrel"/>
    <property type="match status" value="1"/>
</dbReference>
<dbReference type="InterPro" id="IPR011060">
    <property type="entry name" value="RibuloseP-bd_barrel"/>
</dbReference>
<dbReference type="EMBL" id="CP066167">
    <property type="protein sequence ID" value="QQD16769.1"/>
    <property type="molecule type" value="Genomic_DNA"/>
</dbReference>
<dbReference type="GO" id="GO:0004640">
    <property type="term" value="F:phosphoribosylanthranilate isomerase activity"/>
    <property type="evidence" value="ECO:0007669"/>
    <property type="project" value="UniProtKB-UniRule"/>
</dbReference>
<comment type="similarity">
    <text evidence="3 10">Belongs to the TrpF family.</text>
</comment>
<keyword evidence="6 10" id="KW-0028">Amino-acid biosynthesis</keyword>
<evidence type="ECO:0000256" key="2">
    <source>
        <dbReference type="ARBA" id="ARBA00004664"/>
    </source>
</evidence>
<dbReference type="Pfam" id="PF00697">
    <property type="entry name" value="PRAI"/>
    <property type="match status" value="1"/>
</dbReference>
<name>A0A7T4QXY1_9GAMM</name>
<evidence type="ECO:0000256" key="3">
    <source>
        <dbReference type="ARBA" id="ARBA00007571"/>
    </source>
</evidence>
<dbReference type="PANTHER" id="PTHR42894">
    <property type="entry name" value="N-(5'-PHOSPHORIBOSYL)ANTHRANILATE ISOMERASE"/>
    <property type="match status" value="1"/>
</dbReference>
<feature type="domain" description="N-(5'phosphoribosyl) anthranilate isomerase (PRAI)" evidence="11">
    <location>
        <begin position="6"/>
        <end position="201"/>
    </location>
</feature>
<keyword evidence="7 10" id="KW-0822">Tryptophan biosynthesis</keyword>
<dbReference type="InterPro" id="IPR001240">
    <property type="entry name" value="PRAI_dom"/>
</dbReference>
<evidence type="ECO:0000256" key="8">
    <source>
        <dbReference type="ARBA" id="ARBA00023141"/>
    </source>
</evidence>
<dbReference type="NCBIfam" id="NF002298">
    <property type="entry name" value="PRK01222.1-4"/>
    <property type="match status" value="1"/>
</dbReference>
<gene>
    <name evidence="10" type="primary">trpF</name>
    <name evidence="12" type="ORF">I6N98_10210</name>
</gene>
<evidence type="ECO:0000256" key="1">
    <source>
        <dbReference type="ARBA" id="ARBA00001164"/>
    </source>
</evidence>
<comment type="pathway">
    <text evidence="2 10">Amino-acid biosynthesis; L-tryptophan biosynthesis; L-tryptophan from chorismate: step 3/5.</text>
</comment>
<dbReference type="AlphaFoldDB" id="A0A7T4QXY1"/>
<keyword evidence="8 10" id="KW-0057">Aromatic amino acid biosynthesis</keyword>
<dbReference type="CDD" id="cd00405">
    <property type="entry name" value="PRAI"/>
    <property type="match status" value="1"/>
</dbReference>
<accession>A0A7T4QXY1</accession>
<evidence type="ECO:0000259" key="11">
    <source>
        <dbReference type="Pfam" id="PF00697"/>
    </source>
</evidence>
<protein>
    <recommendedName>
        <fullName evidence="5 10">N-(5'-phosphoribosyl)anthranilate isomerase</fullName>
        <shortName evidence="10">PRAI</shortName>
        <ecNumber evidence="4 10">5.3.1.24</ecNumber>
    </recommendedName>
</protein>
<organism evidence="12 13">
    <name type="scientific">Spongiibacter nanhainus</name>
    <dbReference type="NCBI Taxonomy" id="2794344"/>
    <lineage>
        <taxon>Bacteria</taxon>
        <taxon>Pseudomonadati</taxon>
        <taxon>Pseudomonadota</taxon>
        <taxon>Gammaproteobacteria</taxon>
        <taxon>Cellvibrionales</taxon>
        <taxon>Spongiibacteraceae</taxon>
        <taxon>Spongiibacter</taxon>
    </lineage>
</organism>
<evidence type="ECO:0000256" key="6">
    <source>
        <dbReference type="ARBA" id="ARBA00022605"/>
    </source>
</evidence>
<evidence type="ECO:0000256" key="10">
    <source>
        <dbReference type="HAMAP-Rule" id="MF_00135"/>
    </source>
</evidence>
<dbReference type="NCBIfam" id="NF002299">
    <property type="entry name" value="PRK01222.1-6"/>
    <property type="match status" value="1"/>
</dbReference>
<dbReference type="KEGG" id="snan:I6N98_10210"/>
<proteinExistence type="inferred from homology"/>
<dbReference type="InterPro" id="IPR013785">
    <property type="entry name" value="Aldolase_TIM"/>
</dbReference>